<evidence type="ECO:0000256" key="2">
    <source>
        <dbReference type="ARBA" id="ARBA00022676"/>
    </source>
</evidence>
<dbReference type="Pfam" id="PF00201">
    <property type="entry name" value="UDPGT"/>
    <property type="match status" value="1"/>
</dbReference>
<dbReference type="PANTHER" id="PTHR48047">
    <property type="entry name" value="GLYCOSYLTRANSFERASE"/>
    <property type="match status" value="1"/>
</dbReference>
<dbReference type="CDD" id="cd03784">
    <property type="entry name" value="GT1_Gtf-like"/>
    <property type="match status" value="1"/>
</dbReference>
<dbReference type="PANTHER" id="PTHR48047:SF61">
    <property type="entry name" value="OS04G0273600 PROTEIN"/>
    <property type="match status" value="1"/>
</dbReference>
<evidence type="ECO:0000256" key="3">
    <source>
        <dbReference type="ARBA" id="ARBA00022679"/>
    </source>
</evidence>
<accession>A0A2N9HGW9</accession>
<comment type="similarity">
    <text evidence="1">Belongs to the UDP-glycosyltransferase family.</text>
</comment>
<dbReference type="FunFam" id="3.40.50.2000:FF:000103">
    <property type="entry name" value="Glycosyltransferase"/>
    <property type="match status" value="1"/>
</dbReference>
<dbReference type="EMBL" id="OIVN01003391">
    <property type="protein sequence ID" value="SPD10904.1"/>
    <property type="molecule type" value="Genomic_DNA"/>
</dbReference>
<dbReference type="AlphaFoldDB" id="A0A2N9HGW9"/>
<name>A0A2N9HGW9_FAGSY</name>
<keyword evidence="3" id="KW-0808">Transferase</keyword>
<dbReference type="Gene3D" id="3.40.50.2000">
    <property type="entry name" value="Glycogen Phosphorylase B"/>
    <property type="match status" value="2"/>
</dbReference>
<dbReference type="Pfam" id="PF26168">
    <property type="entry name" value="Glyco_transf_N"/>
    <property type="match status" value="1"/>
</dbReference>
<feature type="domain" description="Glycosyltransferase N-terminal" evidence="4">
    <location>
        <begin position="8"/>
        <end position="147"/>
    </location>
</feature>
<proteinExistence type="inferred from homology"/>
<gene>
    <name evidence="5" type="ORF">FSB_LOCUS38786</name>
</gene>
<dbReference type="FunFam" id="3.40.50.2000:FF:000064">
    <property type="entry name" value="Glycosyltransferase"/>
    <property type="match status" value="1"/>
</dbReference>
<dbReference type="GO" id="GO:0035251">
    <property type="term" value="F:UDP-glucosyltransferase activity"/>
    <property type="evidence" value="ECO:0007669"/>
    <property type="project" value="TreeGrafter"/>
</dbReference>
<organism evidence="5">
    <name type="scientific">Fagus sylvatica</name>
    <name type="common">Beechnut</name>
    <dbReference type="NCBI Taxonomy" id="28930"/>
    <lineage>
        <taxon>Eukaryota</taxon>
        <taxon>Viridiplantae</taxon>
        <taxon>Streptophyta</taxon>
        <taxon>Embryophyta</taxon>
        <taxon>Tracheophyta</taxon>
        <taxon>Spermatophyta</taxon>
        <taxon>Magnoliopsida</taxon>
        <taxon>eudicotyledons</taxon>
        <taxon>Gunneridae</taxon>
        <taxon>Pentapetalae</taxon>
        <taxon>rosids</taxon>
        <taxon>fabids</taxon>
        <taxon>Fagales</taxon>
        <taxon>Fagaceae</taxon>
        <taxon>Fagus</taxon>
    </lineage>
</organism>
<protein>
    <recommendedName>
        <fullName evidence="4">Glycosyltransferase N-terminal domain-containing protein</fullName>
    </recommendedName>
</protein>
<evidence type="ECO:0000313" key="5">
    <source>
        <dbReference type="EMBL" id="SPD10904.1"/>
    </source>
</evidence>
<sequence>MADTKEHIVMFPFMAQGHIIPYLALALQIEQRKNYSITFVNTPLNIKNLKSSLPPNSSIHLLEIPFSSSNHGLPPDTENTNILPYHLIINLIEASTSLKPSFKKLIESLIEQGNPPLCIISDIFFGWTASIAKELNVFHAIFTVSSAYGLACYYSLWMNMPHRKENNDSDEFSLPDFEEASKVHISQLATNILEGDGTDAWSVFQSKNLPLWVDSNGILINTVEEFDLMGLLYFRRKLGRPAWPIGPILLSMESREPALSPEPCIEWLNTKPLKSVLYVSFGSQNTISASQMMQLAMGLEASDKNFIWVIRPPIGFEINSEFKAKEWLPKGFEARIKDSGRGLLVYNWAPQVEILSHKAVSAFLTHCGWNSVLEALSHAVLLIGWPLAAEQFFNAKLLEEEVGVCVEVARGKTCEVRHEEIAAKIELVMNETQKGEEMRRKACEAREMIRNAIKDEEGFKGSSVKAMDEFFSAALSMKEKTKKEQNVAA</sequence>
<evidence type="ECO:0000259" key="4">
    <source>
        <dbReference type="Pfam" id="PF26168"/>
    </source>
</evidence>
<keyword evidence="2" id="KW-0328">Glycosyltransferase</keyword>
<dbReference type="SUPFAM" id="SSF53756">
    <property type="entry name" value="UDP-Glycosyltransferase/glycogen phosphorylase"/>
    <property type="match status" value="1"/>
</dbReference>
<dbReference type="InterPro" id="IPR058980">
    <property type="entry name" value="Glyco_transf_N"/>
</dbReference>
<reference evidence="5" key="1">
    <citation type="submission" date="2018-02" db="EMBL/GenBank/DDBJ databases">
        <authorList>
            <person name="Cohen D.B."/>
            <person name="Kent A.D."/>
        </authorList>
    </citation>
    <scope>NUCLEOTIDE SEQUENCE</scope>
</reference>
<dbReference type="InterPro" id="IPR002213">
    <property type="entry name" value="UDP_glucos_trans"/>
</dbReference>
<evidence type="ECO:0000256" key="1">
    <source>
        <dbReference type="ARBA" id="ARBA00009995"/>
    </source>
</evidence>